<dbReference type="EMBL" id="KN822086">
    <property type="protein sequence ID" value="KIM58407.1"/>
    <property type="molecule type" value="Genomic_DNA"/>
</dbReference>
<evidence type="ECO:0000313" key="2">
    <source>
        <dbReference type="Proteomes" id="UP000053989"/>
    </source>
</evidence>
<dbReference type="Proteomes" id="UP000053989">
    <property type="component" value="Unassembled WGS sequence"/>
</dbReference>
<organism evidence="1 2">
    <name type="scientific">Scleroderma citrinum Foug A</name>
    <dbReference type="NCBI Taxonomy" id="1036808"/>
    <lineage>
        <taxon>Eukaryota</taxon>
        <taxon>Fungi</taxon>
        <taxon>Dikarya</taxon>
        <taxon>Basidiomycota</taxon>
        <taxon>Agaricomycotina</taxon>
        <taxon>Agaricomycetes</taxon>
        <taxon>Agaricomycetidae</taxon>
        <taxon>Boletales</taxon>
        <taxon>Sclerodermatineae</taxon>
        <taxon>Sclerodermataceae</taxon>
        <taxon>Scleroderma</taxon>
    </lineage>
</organism>
<dbReference type="InParanoid" id="A0A0C3A156"/>
<keyword evidence="2" id="KW-1185">Reference proteome</keyword>
<evidence type="ECO:0000313" key="1">
    <source>
        <dbReference type="EMBL" id="KIM58407.1"/>
    </source>
</evidence>
<accession>A0A0C3A156</accession>
<dbReference type="OrthoDB" id="2683734at2759"/>
<dbReference type="HOGENOM" id="CLU_031133_0_0_1"/>
<reference evidence="2" key="2">
    <citation type="submission" date="2015-01" db="EMBL/GenBank/DDBJ databases">
        <title>Evolutionary Origins and Diversification of the Mycorrhizal Mutualists.</title>
        <authorList>
            <consortium name="DOE Joint Genome Institute"/>
            <consortium name="Mycorrhizal Genomics Consortium"/>
            <person name="Kohler A."/>
            <person name="Kuo A."/>
            <person name="Nagy L.G."/>
            <person name="Floudas D."/>
            <person name="Copeland A."/>
            <person name="Barry K.W."/>
            <person name="Cichocki N."/>
            <person name="Veneault-Fourrey C."/>
            <person name="LaButti K."/>
            <person name="Lindquist E.A."/>
            <person name="Lipzen A."/>
            <person name="Lundell T."/>
            <person name="Morin E."/>
            <person name="Murat C."/>
            <person name="Riley R."/>
            <person name="Ohm R."/>
            <person name="Sun H."/>
            <person name="Tunlid A."/>
            <person name="Henrissat B."/>
            <person name="Grigoriev I.V."/>
            <person name="Hibbett D.S."/>
            <person name="Martin F."/>
        </authorList>
    </citation>
    <scope>NUCLEOTIDE SEQUENCE [LARGE SCALE GENOMIC DNA]</scope>
    <source>
        <strain evidence="2">Foug A</strain>
    </source>
</reference>
<reference evidence="1 2" key="1">
    <citation type="submission" date="2014-04" db="EMBL/GenBank/DDBJ databases">
        <authorList>
            <consortium name="DOE Joint Genome Institute"/>
            <person name="Kuo A."/>
            <person name="Kohler A."/>
            <person name="Nagy L.G."/>
            <person name="Floudas D."/>
            <person name="Copeland A."/>
            <person name="Barry K.W."/>
            <person name="Cichocki N."/>
            <person name="Veneault-Fourrey C."/>
            <person name="LaButti K."/>
            <person name="Lindquist E.A."/>
            <person name="Lipzen A."/>
            <person name="Lundell T."/>
            <person name="Morin E."/>
            <person name="Murat C."/>
            <person name="Sun H."/>
            <person name="Tunlid A."/>
            <person name="Henrissat B."/>
            <person name="Grigoriev I.V."/>
            <person name="Hibbett D.S."/>
            <person name="Martin F."/>
            <person name="Nordberg H.P."/>
            <person name="Cantor M.N."/>
            <person name="Hua S.X."/>
        </authorList>
    </citation>
    <scope>NUCLEOTIDE SEQUENCE [LARGE SCALE GENOMIC DNA]</scope>
    <source>
        <strain evidence="1 2">Foug A</strain>
    </source>
</reference>
<gene>
    <name evidence="1" type="ORF">SCLCIDRAFT_28067</name>
</gene>
<protein>
    <submittedName>
        <fullName evidence="1">Uncharacterized protein</fullName>
    </submittedName>
</protein>
<proteinExistence type="predicted"/>
<dbReference type="AlphaFoldDB" id="A0A0C3A156"/>
<name>A0A0C3A156_9AGAM</name>
<sequence length="401" mass="43894">MSDSGPQDDPPPTVSQLPIVIPPHTTVYTRKQTSTYGKLASGKTKEELLSHPIIYSSINMADQAKKHLSERLLVQVNQDPNHSMLSLALLNIIYTAPGITAIAANVIHSVAILIDTLPSHLLASTTTQQTLIPPQLKTLADDLKAQVMSLVTCIVNVRETIEVNKAATVTLTRTIDEARNDLHNTAQVVNNSVKELSDIPSQIKDAILTMASPAPPPPPHHGTHNSPYRGALIQEPCATTATPPAPSSCPDGTRANAAIKERQILLDIDPDHPSLNGETPRSEMINTIQKALMSLQEIGSPSFKIKALIQLRNGGFVVELSTPEAATWVRDPTRKLILIESLSGNVRMKDRTYNLLIPFVPISTRINKSTWRSIEQGNEIPRNSITQMKWIKDPSRRKGNQ</sequence>